<dbReference type="Proteomes" id="UP000245207">
    <property type="component" value="Unassembled WGS sequence"/>
</dbReference>
<organism evidence="12 13">
    <name type="scientific">Artemisia annua</name>
    <name type="common">Sweet wormwood</name>
    <dbReference type="NCBI Taxonomy" id="35608"/>
    <lineage>
        <taxon>Eukaryota</taxon>
        <taxon>Viridiplantae</taxon>
        <taxon>Streptophyta</taxon>
        <taxon>Embryophyta</taxon>
        <taxon>Tracheophyta</taxon>
        <taxon>Spermatophyta</taxon>
        <taxon>Magnoliopsida</taxon>
        <taxon>eudicotyledons</taxon>
        <taxon>Gunneridae</taxon>
        <taxon>Pentapetalae</taxon>
        <taxon>asterids</taxon>
        <taxon>campanulids</taxon>
        <taxon>Asterales</taxon>
        <taxon>Asteraceae</taxon>
        <taxon>Asteroideae</taxon>
        <taxon>Anthemideae</taxon>
        <taxon>Artemisiinae</taxon>
        <taxon>Artemisia</taxon>
    </lineage>
</organism>
<feature type="region of interest" description="Disordered" evidence="9">
    <location>
        <begin position="1"/>
        <end position="179"/>
    </location>
</feature>
<evidence type="ECO:0000256" key="4">
    <source>
        <dbReference type="ARBA" id="ARBA00022806"/>
    </source>
</evidence>
<keyword evidence="4 12" id="KW-0347">Helicase</keyword>
<evidence type="ECO:0000256" key="9">
    <source>
        <dbReference type="SAM" id="MobiDB-lite"/>
    </source>
</evidence>
<dbReference type="SMART" id="SM00487">
    <property type="entry name" value="DEXDc"/>
    <property type="match status" value="1"/>
</dbReference>
<dbReference type="GO" id="GO:0005694">
    <property type="term" value="C:chromosome"/>
    <property type="evidence" value="ECO:0007669"/>
    <property type="project" value="TreeGrafter"/>
</dbReference>
<dbReference type="OrthoDB" id="10261556at2759"/>
<dbReference type="InterPro" id="IPR001650">
    <property type="entry name" value="Helicase_C-like"/>
</dbReference>
<dbReference type="GO" id="GO:0003677">
    <property type="term" value="F:DNA binding"/>
    <property type="evidence" value="ECO:0007669"/>
    <property type="project" value="UniProtKB-KW"/>
</dbReference>
<proteinExistence type="inferred from homology"/>
<dbReference type="InterPro" id="IPR004589">
    <property type="entry name" value="DNA_helicase_ATP-dep_RecQ"/>
</dbReference>
<feature type="domain" description="Helicase ATP-binding" evidence="10">
    <location>
        <begin position="444"/>
        <end position="596"/>
    </location>
</feature>
<dbReference type="EC" id="5.6.2.4" evidence="8"/>
<feature type="compositionally biased region" description="Low complexity" evidence="9">
    <location>
        <begin position="26"/>
        <end position="65"/>
    </location>
</feature>
<keyword evidence="13" id="KW-1185">Reference proteome</keyword>
<evidence type="ECO:0000313" key="13">
    <source>
        <dbReference type="Proteomes" id="UP000245207"/>
    </source>
</evidence>
<feature type="region of interest" description="Disordered" evidence="9">
    <location>
        <begin position="337"/>
        <end position="381"/>
    </location>
</feature>
<dbReference type="GO" id="GO:0016787">
    <property type="term" value="F:hydrolase activity"/>
    <property type="evidence" value="ECO:0007669"/>
    <property type="project" value="UniProtKB-KW"/>
</dbReference>
<feature type="compositionally biased region" description="Polar residues" evidence="9">
    <location>
        <begin position="1"/>
        <end position="18"/>
    </location>
</feature>
<feature type="domain" description="Helicase C-terminal" evidence="11">
    <location>
        <begin position="619"/>
        <end position="766"/>
    </location>
</feature>
<evidence type="ECO:0000256" key="3">
    <source>
        <dbReference type="ARBA" id="ARBA00022801"/>
    </source>
</evidence>
<reference evidence="12 13" key="1">
    <citation type="journal article" date="2018" name="Mol. Plant">
        <title>The genome of Artemisia annua provides insight into the evolution of Asteraceae family and artemisinin biosynthesis.</title>
        <authorList>
            <person name="Shen Q."/>
            <person name="Zhang L."/>
            <person name="Liao Z."/>
            <person name="Wang S."/>
            <person name="Yan T."/>
            <person name="Shi P."/>
            <person name="Liu M."/>
            <person name="Fu X."/>
            <person name="Pan Q."/>
            <person name="Wang Y."/>
            <person name="Lv Z."/>
            <person name="Lu X."/>
            <person name="Zhang F."/>
            <person name="Jiang W."/>
            <person name="Ma Y."/>
            <person name="Chen M."/>
            <person name="Hao X."/>
            <person name="Li L."/>
            <person name="Tang Y."/>
            <person name="Lv G."/>
            <person name="Zhou Y."/>
            <person name="Sun X."/>
            <person name="Brodelius P.E."/>
            <person name="Rose J.K.C."/>
            <person name="Tang K."/>
        </authorList>
    </citation>
    <scope>NUCLEOTIDE SEQUENCE [LARGE SCALE GENOMIC DNA]</scope>
    <source>
        <strain evidence="13">cv. Huhao1</strain>
        <tissue evidence="12">Leaf</tissue>
    </source>
</reference>
<evidence type="ECO:0000256" key="5">
    <source>
        <dbReference type="ARBA" id="ARBA00022840"/>
    </source>
</evidence>
<dbReference type="PROSITE" id="PS51192">
    <property type="entry name" value="HELICASE_ATP_BIND_1"/>
    <property type="match status" value="1"/>
</dbReference>
<dbReference type="PANTHER" id="PTHR13710">
    <property type="entry name" value="DNA HELICASE RECQ FAMILY MEMBER"/>
    <property type="match status" value="1"/>
</dbReference>
<dbReference type="InterPro" id="IPR027417">
    <property type="entry name" value="P-loop_NTPase"/>
</dbReference>
<sequence>MNSSPNSDSDTSHISSTPPRHHHKSTSASSPSPHLTLLLSHKQRLKNPNSKPYNKSSSSRPVIKIKPNKKPTKTRPDPVLTRPDPADANPGGHSVGRSSFDGKRSDPGTTRADPVGKGSDPVGKASDPVLTRPDPVDVNPDGHSVGRSSFDGERSDPVGKGTEPVGKGSNPVSKRSDPVDMKLPFSIRRLSGGCDNVATTSDSVVGGSGVARFASFAKLRKPSLNFESNDNNVGKVESSSLDGGNVIGANLGGFECGNESVNLGKSVRKHPNLIGESLRDFGCGNETLSSDFSVRNLGKVVRKPQNLIGGSVMPNVPVSKPKVVSEGNFVRLNINGHGGRKKFGGNKVRKRNPNAYNGSKKSYKRSRRKLKSGGEEGDEERTLCEEESLRFEENEVKEKKRADLEVVDQVVLDVRNDPCDENLVKLLKLTHGYESFRDGQLEAIKLILDGKSSMVILPTGAGKSLCYQLPALVLQGMTLVISPLVALMFDQLKQLPPVIPGGLLCSSQVLFVSPERLLNAEFTSIFSATSLISLVVIDEAHCISEWSHNFRPSYMRLRASLLRATLGVECILAMTATATTKTMNDVMCSLEIPCTNLVQTAQIRDNLQLSVSMSGNRQDLMALIKASPYTEVKSIIIYCKYQSETEMISKFLCDSNIKSKCYHGGIPAKDRRRTQEQFCSNKIRVIVATVAFGMGLDKSDVGAVIHYGLPGSLEEYVQEIGRSGRDGRLSYCHLFIDDTTYFKLRSLMYSDGLDQYTVNKFLSEVFTGGSHSQGKICSIVKESASRKFDMKEEVILTLLTRLELAEEQYLRLLPQTSTSPALLAAKDVVIAAILKKSELKDGQYVFDIPTVACSIGLQTSTVSQQLQLLKLKGEITYELKDPSYCYMILNFPKDVCSLASDLAKWLSEVESCKVRKLDAMYNAALFAVKTCDRTSGCVDSQHTPCLQKKILDYFSADNDNDIPNKMGQTSRFLRADIKVFLQGNSHAKFTPRAIARIMHGIASPAFPSSTWSKTHFWGRYIQTNFDVIMEAAQAEMIASAGKSAV</sequence>
<dbReference type="PROSITE" id="PS51194">
    <property type="entry name" value="HELICASE_CTER"/>
    <property type="match status" value="1"/>
</dbReference>
<evidence type="ECO:0000313" key="12">
    <source>
        <dbReference type="EMBL" id="PWA80465.1"/>
    </source>
</evidence>
<evidence type="ECO:0000259" key="11">
    <source>
        <dbReference type="PROSITE" id="PS51194"/>
    </source>
</evidence>
<keyword evidence="5" id="KW-0067">ATP-binding</keyword>
<evidence type="ECO:0000256" key="6">
    <source>
        <dbReference type="ARBA" id="ARBA00023125"/>
    </source>
</evidence>
<feature type="compositionally biased region" description="Basic residues" evidence="9">
    <location>
        <begin position="361"/>
        <end position="371"/>
    </location>
</feature>
<dbReference type="GO" id="GO:0005524">
    <property type="term" value="F:ATP binding"/>
    <property type="evidence" value="ECO:0007669"/>
    <property type="project" value="UniProtKB-KW"/>
</dbReference>
<evidence type="ECO:0000256" key="7">
    <source>
        <dbReference type="ARBA" id="ARBA00034617"/>
    </source>
</evidence>
<comment type="catalytic activity">
    <reaction evidence="7">
        <text>Couples ATP hydrolysis with the unwinding of duplex DNA by translocating in the 3'-5' direction.</text>
        <dbReference type="EC" id="5.6.2.4"/>
    </reaction>
</comment>
<name>A0A2U1P3W6_ARTAN</name>
<keyword evidence="2" id="KW-0547">Nucleotide-binding</keyword>
<dbReference type="PANTHER" id="PTHR13710:SF108">
    <property type="entry name" value="ATP-DEPENDENT DNA HELICASE Q4"/>
    <property type="match status" value="1"/>
</dbReference>
<dbReference type="SMART" id="SM00490">
    <property type="entry name" value="HELICc"/>
    <property type="match status" value="1"/>
</dbReference>
<dbReference type="PROSITE" id="PS00690">
    <property type="entry name" value="DEAH_ATP_HELICASE"/>
    <property type="match status" value="1"/>
</dbReference>
<dbReference type="Pfam" id="PF00271">
    <property type="entry name" value="Helicase_C"/>
    <property type="match status" value="1"/>
</dbReference>
<dbReference type="GO" id="GO:0005634">
    <property type="term" value="C:nucleus"/>
    <property type="evidence" value="ECO:0007669"/>
    <property type="project" value="TreeGrafter"/>
</dbReference>
<accession>A0A2U1P3W6</accession>
<dbReference type="GO" id="GO:0005737">
    <property type="term" value="C:cytoplasm"/>
    <property type="evidence" value="ECO:0007669"/>
    <property type="project" value="TreeGrafter"/>
</dbReference>
<dbReference type="Pfam" id="PF00270">
    <property type="entry name" value="DEAD"/>
    <property type="match status" value="1"/>
</dbReference>
<feature type="compositionally biased region" description="Basic residues" evidence="9">
    <location>
        <begin position="338"/>
        <end position="352"/>
    </location>
</feature>
<dbReference type="GO" id="GO:0000724">
    <property type="term" value="P:double-strand break repair via homologous recombination"/>
    <property type="evidence" value="ECO:0007669"/>
    <property type="project" value="TreeGrafter"/>
</dbReference>
<dbReference type="AlphaFoldDB" id="A0A2U1P3W6"/>
<dbReference type="Gene3D" id="3.40.50.300">
    <property type="entry name" value="P-loop containing nucleotide triphosphate hydrolases"/>
    <property type="match status" value="3"/>
</dbReference>
<dbReference type="CDD" id="cd18794">
    <property type="entry name" value="SF2_C_RecQ"/>
    <property type="match status" value="1"/>
</dbReference>
<dbReference type="SUPFAM" id="SSF52540">
    <property type="entry name" value="P-loop containing nucleoside triphosphate hydrolases"/>
    <property type="match status" value="2"/>
</dbReference>
<protein>
    <recommendedName>
        <fullName evidence="8">DNA 3'-5' helicase</fullName>
        <ecNumber evidence="8">5.6.2.4</ecNumber>
    </recommendedName>
</protein>
<keyword evidence="6" id="KW-0238">DNA-binding</keyword>
<evidence type="ECO:0000256" key="2">
    <source>
        <dbReference type="ARBA" id="ARBA00022741"/>
    </source>
</evidence>
<dbReference type="FunFam" id="3.40.50.300:FF:001334">
    <property type="entry name" value="ATP-dependent DNA helicase Q-like 5"/>
    <property type="match status" value="1"/>
</dbReference>
<dbReference type="InterPro" id="IPR014001">
    <property type="entry name" value="Helicase_ATP-bd"/>
</dbReference>
<evidence type="ECO:0000256" key="8">
    <source>
        <dbReference type="ARBA" id="ARBA00034808"/>
    </source>
</evidence>
<dbReference type="STRING" id="35608.A0A2U1P3W6"/>
<dbReference type="GO" id="GO:0009378">
    <property type="term" value="F:four-way junction helicase activity"/>
    <property type="evidence" value="ECO:0007669"/>
    <property type="project" value="TreeGrafter"/>
</dbReference>
<evidence type="ECO:0000259" key="10">
    <source>
        <dbReference type="PROSITE" id="PS51192"/>
    </source>
</evidence>
<evidence type="ECO:0000256" key="1">
    <source>
        <dbReference type="ARBA" id="ARBA00005446"/>
    </source>
</evidence>
<gene>
    <name evidence="12" type="ORF">CTI12_AA197020</name>
</gene>
<dbReference type="InterPro" id="IPR002464">
    <property type="entry name" value="DNA/RNA_helicase_DEAH_CS"/>
</dbReference>
<dbReference type="NCBIfam" id="TIGR00614">
    <property type="entry name" value="recQ_fam"/>
    <property type="match status" value="1"/>
</dbReference>
<comment type="similarity">
    <text evidence="1">Belongs to the helicase family. RecQ subfamily.</text>
</comment>
<comment type="caution">
    <text evidence="12">The sequence shown here is derived from an EMBL/GenBank/DDBJ whole genome shotgun (WGS) entry which is preliminary data.</text>
</comment>
<dbReference type="GO" id="GO:0043138">
    <property type="term" value="F:3'-5' DNA helicase activity"/>
    <property type="evidence" value="ECO:0007669"/>
    <property type="project" value="UniProtKB-EC"/>
</dbReference>
<keyword evidence="3" id="KW-0378">Hydrolase</keyword>
<dbReference type="InterPro" id="IPR011545">
    <property type="entry name" value="DEAD/DEAH_box_helicase_dom"/>
</dbReference>
<dbReference type="EMBL" id="PKPP01001720">
    <property type="protein sequence ID" value="PWA80465.1"/>
    <property type="molecule type" value="Genomic_DNA"/>
</dbReference>